<dbReference type="Pfam" id="PF07859">
    <property type="entry name" value="Abhydrolase_3"/>
    <property type="match status" value="1"/>
</dbReference>
<reference evidence="6" key="1">
    <citation type="submission" date="2020-11" db="EMBL/GenBank/DDBJ databases">
        <authorList>
            <consortium name="DOE Joint Genome Institute"/>
            <person name="Ahrendt S."/>
            <person name="Riley R."/>
            <person name="Andreopoulos W."/>
            <person name="Labutti K."/>
            <person name="Pangilinan J."/>
            <person name="Ruiz-Duenas F.J."/>
            <person name="Barrasa J.M."/>
            <person name="Sanchez-Garcia M."/>
            <person name="Camarero S."/>
            <person name="Miyauchi S."/>
            <person name="Serrano A."/>
            <person name="Linde D."/>
            <person name="Babiker R."/>
            <person name="Drula E."/>
            <person name="Ayuso-Fernandez I."/>
            <person name="Pacheco R."/>
            <person name="Padilla G."/>
            <person name="Ferreira P."/>
            <person name="Barriuso J."/>
            <person name="Kellner H."/>
            <person name="Castanera R."/>
            <person name="Alfaro M."/>
            <person name="Ramirez L."/>
            <person name="Pisabarro A.G."/>
            <person name="Kuo A."/>
            <person name="Tritt A."/>
            <person name="Lipzen A."/>
            <person name="He G."/>
            <person name="Yan M."/>
            <person name="Ng V."/>
            <person name="Cullen D."/>
            <person name="Martin F."/>
            <person name="Rosso M.-N."/>
            <person name="Henrissat B."/>
            <person name="Hibbett D."/>
            <person name="Martinez A.T."/>
            <person name="Grigoriev I.V."/>
        </authorList>
    </citation>
    <scope>NUCLEOTIDE SEQUENCE</scope>
    <source>
        <strain evidence="6">MF-IS2</strain>
    </source>
</reference>
<feature type="compositionally biased region" description="Low complexity" evidence="4">
    <location>
        <begin position="19"/>
        <end position="29"/>
    </location>
</feature>
<dbReference type="PROSITE" id="PS01174">
    <property type="entry name" value="LIPASE_GDXG_SER"/>
    <property type="match status" value="1"/>
</dbReference>
<feature type="region of interest" description="Disordered" evidence="4">
    <location>
        <begin position="567"/>
        <end position="604"/>
    </location>
</feature>
<dbReference type="InterPro" id="IPR050300">
    <property type="entry name" value="GDXG_lipolytic_enzyme"/>
</dbReference>
<feature type="region of interest" description="Disordered" evidence="4">
    <location>
        <begin position="480"/>
        <end position="526"/>
    </location>
</feature>
<evidence type="ECO:0000256" key="1">
    <source>
        <dbReference type="ARBA" id="ARBA00010515"/>
    </source>
</evidence>
<dbReference type="InterPro" id="IPR033140">
    <property type="entry name" value="Lipase_GDXG_put_SER_AS"/>
</dbReference>
<keyword evidence="7" id="KW-1185">Reference proteome</keyword>
<organism evidence="6 7">
    <name type="scientific">Macrolepiota fuliginosa MF-IS2</name>
    <dbReference type="NCBI Taxonomy" id="1400762"/>
    <lineage>
        <taxon>Eukaryota</taxon>
        <taxon>Fungi</taxon>
        <taxon>Dikarya</taxon>
        <taxon>Basidiomycota</taxon>
        <taxon>Agaricomycotina</taxon>
        <taxon>Agaricomycetes</taxon>
        <taxon>Agaricomycetidae</taxon>
        <taxon>Agaricales</taxon>
        <taxon>Agaricineae</taxon>
        <taxon>Agaricaceae</taxon>
        <taxon>Macrolepiota</taxon>
    </lineage>
</organism>
<feature type="region of interest" description="Disordered" evidence="4">
    <location>
        <begin position="19"/>
        <end position="38"/>
    </location>
</feature>
<dbReference type="GO" id="GO:0016787">
    <property type="term" value="F:hydrolase activity"/>
    <property type="evidence" value="ECO:0007669"/>
    <property type="project" value="UniProtKB-KW"/>
</dbReference>
<dbReference type="Proteomes" id="UP000807342">
    <property type="component" value="Unassembled WGS sequence"/>
</dbReference>
<feature type="region of interest" description="Disordered" evidence="4">
    <location>
        <begin position="720"/>
        <end position="754"/>
    </location>
</feature>
<evidence type="ECO:0000256" key="3">
    <source>
        <dbReference type="PROSITE-ProRule" id="PRU10038"/>
    </source>
</evidence>
<feature type="compositionally biased region" description="Basic and acidic residues" evidence="4">
    <location>
        <begin position="480"/>
        <end position="490"/>
    </location>
</feature>
<evidence type="ECO:0000256" key="4">
    <source>
        <dbReference type="SAM" id="MobiDB-lite"/>
    </source>
</evidence>
<dbReference type="Gene3D" id="3.40.50.1820">
    <property type="entry name" value="alpha/beta hydrolase"/>
    <property type="match status" value="1"/>
</dbReference>
<feature type="domain" description="Alpha/beta hydrolase fold-3" evidence="5">
    <location>
        <begin position="211"/>
        <end position="418"/>
    </location>
</feature>
<accession>A0A9P5XR09</accession>
<dbReference type="InterPro" id="IPR029058">
    <property type="entry name" value="AB_hydrolase_fold"/>
</dbReference>
<evidence type="ECO:0000313" key="7">
    <source>
        <dbReference type="Proteomes" id="UP000807342"/>
    </source>
</evidence>
<dbReference type="SUPFAM" id="SSF53474">
    <property type="entry name" value="alpha/beta-Hydrolases"/>
    <property type="match status" value="1"/>
</dbReference>
<dbReference type="FunFam" id="3.40.50.1820:FF:000252">
    <property type="entry name" value="Related to calmodulin-dependent protein kinase"/>
    <property type="match status" value="1"/>
</dbReference>
<keyword evidence="2" id="KW-0378">Hydrolase</keyword>
<dbReference type="AlphaFoldDB" id="A0A9P5XR09"/>
<comment type="caution">
    <text evidence="6">The sequence shown here is derived from an EMBL/GenBank/DDBJ whole genome shotgun (WGS) entry which is preliminary data.</text>
</comment>
<feature type="compositionally biased region" description="Acidic residues" evidence="4">
    <location>
        <begin position="510"/>
        <end position="526"/>
    </location>
</feature>
<feature type="active site" evidence="3">
    <location>
        <position position="286"/>
    </location>
</feature>
<protein>
    <submittedName>
        <fullName evidence="6">Alpha/beta-hydrolase</fullName>
    </submittedName>
</protein>
<evidence type="ECO:0000313" key="6">
    <source>
        <dbReference type="EMBL" id="KAF9454211.1"/>
    </source>
</evidence>
<dbReference type="OrthoDB" id="408631at2759"/>
<proteinExistence type="inferred from homology"/>
<dbReference type="EMBL" id="MU151056">
    <property type="protein sequence ID" value="KAF9454211.1"/>
    <property type="molecule type" value="Genomic_DNA"/>
</dbReference>
<evidence type="ECO:0000259" key="5">
    <source>
        <dbReference type="Pfam" id="PF07859"/>
    </source>
</evidence>
<name>A0A9P5XR09_9AGAR</name>
<gene>
    <name evidence="6" type="ORF">P691DRAFT_656794</name>
</gene>
<comment type="similarity">
    <text evidence="1">Belongs to the 'GDXG' lipolytic enzyme family.</text>
</comment>
<dbReference type="InterPro" id="IPR013094">
    <property type="entry name" value="AB_hydrolase_3"/>
</dbReference>
<feature type="compositionally biased region" description="Low complexity" evidence="4">
    <location>
        <begin position="588"/>
        <end position="601"/>
    </location>
</feature>
<evidence type="ECO:0000256" key="2">
    <source>
        <dbReference type="ARBA" id="ARBA00022801"/>
    </source>
</evidence>
<sequence length="754" mass="83036">MNNLLMNVLLPPWLSPRRPSIRSPSEQPSGQSPAQSLQYYSTPGVFPPSARVDPKLKRQPRRPLHLWEYWKYAAFIATKATELTTDVLSHQIWGPRRKSWGIEMTIATSLVRGTGRHTGLIDIGTIRMFMNIGGLVPLPSDALATPVTFRVRKRNLRGILAPFDAAETGFRELSGEWVVGKKTWQRLQSEWKVFSTHPPEKSPTSTKERIVLYVHGGAYYLSSAAAQRLVSIPLAKYTDARTFAIDYRLAPETQFPGPLHDVVCAYLRLVEDLHIPPENIIVSGDSAGGGLTLALLMYLRDNNYPLPSGAILMSPWVDLTLSCESWDSNAMYDVVPFPLMDSHMNPIALYLGEKTEQYLTHPYASPLFGSFEGLPPFLIQAGDAEVLRDEITLLSHKASLAGVLVRHEVYDDAVHVFQAWPCLSATRRAYDSMRNFVHNVLPKYQAGSLQFLGDTAEKGMEAEIENDKAVVVGRDGVEMKDGSARQRFSDEPDLSVNSIPSPPPGPSLDPSDEDEKDDTDSDGYWEVEDVWEEDNWLRGDGEDGMEYLSCKRGIVPQRSGELLRFSLPGDEDEDGTVSSDFMPPKVNLSSFSSPSTPVPVLSRRELPDEDDGYFLNLNKNPRRTKSTTNIVCALGNISTRNFNNPKSLTAIPSTLSPITTPMTSPPNASQPVTPPPTPNVDVDSSLAARLYALPSWMLTPASEGSNSFARLKSRIQQPVRPLTGCAKGSSGPVGVSVFTSPRVDAPASPDASST</sequence>
<dbReference type="PANTHER" id="PTHR48081:SF26">
    <property type="entry name" value="ALPHA_BETA HYDROLASE FOLD-3 DOMAIN-CONTAINING PROTEIN"/>
    <property type="match status" value="1"/>
</dbReference>
<dbReference type="PANTHER" id="PTHR48081">
    <property type="entry name" value="AB HYDROLASE SUPERFAMILY PROTEIN C4A8.06C"/>
    <property type="match status" value="1"/>
</dbReference>